<comment type="subunit">
    <text evidence="4">Part of the 30S ribosomal subunit. Forms a tight heterodimer with protein bS6.</text>
</comment>
<keyword evidence="2 4" id="KW-0689">Ribosomal protein</keyword>
<dbReference type="GO" id="GO:0003735">
    <property type="term" value="F:structural constituent of ribosome"/>
    <property type="evidence" value="ECO:0007669"/>
    <property type="project" value="InterPro"/>
</dbReference>
<dbReference type="Pfam" id="PF01084">
    <property type="entry name" value="Ribosomal_S18"/>
    <property type="match status" value="1"/>
</dbReference>
<dbReference type="Gene3D" id="4.10.640.10">
    <property type="entry name" value="Ribosomal protein S18"/>
    <property type="match status" value="1"/>
</dbReference>
<comment type="similarity">
    <text evidence="1 4 5">Belongs to the bacterial ribosomal protein bS18 family.</text>
</comment>
<evidence type="ECO:0000313" key="7">
    <source>
        <dbReference type="Proteomes" id="UP000177177"/>
    </source>
</evidence>
<comment type="function">
    <text evidence="4">Binds as a heterodimer with protein bS6 to the central domain of the 16S rRNA, where it helps stabilize the platform of the 30S subunit.</text>
</comment>
<proteinExistence type="inferred from homology"/>
<protein>
    <recommendedName>
        <fullName evidence="4">Small ribosomal subunit protein bS18</fullName>
    </recommendedName>
</protein>
<dbReference type="GO" id="GO:0006412">
    <property type="term" value="P:translation"/>
    <property type="evidence" value="ECO:0007669"/>
    <property type="project" value="UniProtKB-UniRule"/>
</dbReference>
<reference evidence="6 7" key="1">
    <citation type="journal article" date="2016" name="Nat. Commun.">
        <title>Thousands of microbial genomes shed light on interconnected biogeochemical processes in an aquifer system.</title>
        <authorList>
            <person name="Anantharaman K."/>
            <person name="Brown C.T."/>
            <person name="Hug L.A."/>
            <person name="Sharon I."/>
            <person name="Castelle C.J."/>
            <person name="Probst A.J."/>
            <person name="Thomas B.C."/>
            <person name="Singh A."/>
            <person name="Wilkins M.J."/>
            <person name="Karaoz U."/>
            <person name="Brodie E.L."/>
            <person name="Williams K.H."/>
            <person name="Hubbard S.S."/>
            <person name="Banfield J.F."/>
        </authorList>
    </citation>
    <scope>NUCLEOTIDE SEQUENCE [LARGE SCALE GENOMIC DNA]</scope>
</reference>
<accession>A0A1G2KUG9</accession>
<evidence type="ECO:0000256" key="4">
    <source>
        <dbReference type="HAMAP-Rule" id="MF_00270"/>
    </source>
</evidence>
<dbReference type="GO" id="GO:0070181">
    <property type="term" value="F:small ribosomal subunit rRNA binding"/>
    <property type="evidence" value="ECO:0007669"/>
    <property type="project" value="TreeGrafter"/>
</dbReference>
<dbReference type="AlphaFoldDB" id="A0A1G2KUG9"/>
<dbReference type="SUPFAM" id="SSF46911">
    <property type="entry name" value="Ribosomal protein S18"/>
    <property type="match status" value="1"/>
</dbReference>
<evidence type="ECO:0000256" key="2">
    <source>
        <dbReference type="ARBA" id="ARBA00022980"/>
    </source>
</evidence>
<dbReference type="HAMAP" id="MF_00270">
    <property type="entry name" value="Ribosomal_bS18"/>
    <property type="match status" value="1"/>
</dbReference>
<evidence type="ECO:0000256" key="3">
    <source>
        <dbReference type="ARBA" id="ARBA00023274"/>
    </source>
</evidence>
<dbReference type="EMBL" id="MHQN01000026">
    <property type="protein sequence ID" value="OHA03013.1"/>
    <property type="molecule type" value="Genomic_DNA"/>
</dbReference>
<organism evidence="6 7">
    <name type="scientific">Candidatus Sungbacteria bacterium RIFCSPHIGHO2_02_FULL_53_17</name>
    <dbReference type="NCBI Taxonomy" id="1802275"/>
    <lineage>
        <taxon>Bacteria</taxon>
        <taxon>Candidatus Sungiibacteriota</taxon>
    </lineage>
</organism>
<name>A0A1G2KUG9_9BACT</name>
<dbReference type="NCBIfam" id="TIGR00165">
    <property type="entry name" value="S18"/>
    <property type="match status" value="1"/>
</dbReference>
<gene>
    <name evidence="4" type="primary">rpsR</name>
    <name evidence="6" type="ORF">A3C92_01365</name>
</gene>
<evidence type="ECO:0000313" key="6">
    <source>
        <dbReference type="EMBL" id="OHA03013.1"/>
    </source>
</evidence>
<dbReference type="PANTHER" id="PTHR13479:SF40">
    <property type="entry name" value="SMALL RIBOSOMAL SUBUNIT PROTEIN BS18M"/>
    <property type="match status" value="1"/>
</dbReference>
<evidence type="ECO:0000256" key="5">
    <source>
        <dbReference type="RuleBase" id="RU003910"/>
    </source>
</evidence>
<keyword evidence="4" id="KW-0694">RNA-binding</keyword>
<dbReference type="Proteomes" id="UP000177177">
    <property type="component" value="Unassembled WGS sequence"/>
</dbReference>
<keyword evidence="3 4" id="KW-0687">Ribonucleoprotein</keyword>
<comment type="caution">
    <text evidence="6">The sequence shown here is derived from an EMBL/GenBank/DDBJ whole genome shotgun (WGS) entry which is preliminary data.</text>
</comment>
<evidence type="ECO:0000256" key="1">
    <source>
        <dbReference type="ARBA" id="ARBA00005589"/>
    </source>
</evidence>
<sequence>MPQTIKKQCVFCTTNRDVIDYKNAEQLRQFMSVQGKIYARRKSGLCARHQRKLADAVKRARFLAIVPFTTR</sequence>
<dbReference type="GO" id="GO:0022627">
    <property type="term" value="C:cytosolic small ribosomal subunit"/>
    <property type="evidence" value="ECO:0007669"/>
    <property type="project" value="TreeGrafter"/>
</dbReference>
<dbReference type="PANTHER" id="PTHR13479">
    <property type="entry name" value="30S RIBOSOMAL PROTEIN S18"/>
    <property type="match status" value="1"/>
</dbReference>
<dbReference type="PRINTS" id="PR00974">
    <property type="entry name" value="RIBOSOMALS18"/>
</dbReference>
<dbReference type="InterPro" id="IPR001648">
    <property type="entry name" value="Ribosomal_bS18"/>
</dbReference>
<keyword evidence="4" id="KW-0699">rRNA-binding</keyword>
<dbReference type="InterPro" id="IPR036870">
    <property type="entry name" value="Ribosomal_bS18_sf"/>
</dbReference>